<sequence>MSLPSHPAIHPLRQIKPAPAFEEYSSSPIPRLAPPQSNAADDVLSWPFEEAALWDAPLCEQAPALANDAGQAGYAAKLLFAYLLDIAGEMDNTTLLTVHLPAAMMVLLPGSCGAIF</sequence>
<dbReference type="EMBL" id="CP025783">
    <property type="protein sequence ID" value="QBC45957.1"/>
    <property type="molecule type" value="Genomic_DNA"/>
</dbReference>
<gene>
    <name evidence="1" type="ORF">C1H71_20685</name>
</gene>
<dbReference type="Proteomes" id="UP000515917">
    <property type="component" value="Plasmid pl1"/>
</dbReference>
<dbReference type="RefSeq" id="WP_130108416.1">
    <property type="nucleotide sequence ID" value="NZ_CP025783.1"/>
</dbReference>
<dbReference type="AlphaFoldDB" id="A0A7G3GEU7"/>
<dbReference type="KEGG" id="ifl:C1H71_20685"/>
<evidence type="ECO:0000313" key="1">
    <source>
        <dbReference type="EMBL" id="QBC45957.1"/>
    </source>
</evidence>
<evidence type="ECO:0000313" key="2">
    <source>
        <dbReference type="Proteomes" id="UP000515917"/>
    </source>
</evidence>
<dbReference type="GeneID" id="39458624"/>
<geneLocation type="plasmid" evidence="1 2">
    <name>pl1</name>
</geneLocation>
<reference evidence="1 2" key="1">
    <citation type="submission" date="2018-01" db="EMBL/GenBank/DDBJ databases">
        <title>Genome sequence of Iodobacter sp. strain PCH194 isolated from Indian Trans-Himalaya.</title>
        <authorList>
            <person name="Kumar V."/>
            <person name="Thakur V."/>
            <person name="Kumar S."/>
            <person name="Singh D."/>
        </authorList>
    </citation>
    <scope>NUCLEOTIDE SEQUENCE [LARGE SCALE GENOMIC DNA]</scope>
    <source>
        <strain evidence="1 2">PCH194</strain>
        <plasmid evidence="1 2">pl1</plasmid>
    </source>
</reference>
<accession>A0A7G3GEU7</accession>
<keyword evidence="1" id="KW-0614">Plasmid</keyword>
<proteinExistence type="predicted"/>
<keyword evidence="2" id="KW-1185">Reference proteome</keyword>
<protein>
    <submittedName>
        <fullName evidence="1">Uncharacterized protein</fullName>
    </submittedName>
</protein>
<organism evidence="1 2">
    <name type="scientific">Iodobacter fluviatilis</name>
    <dbReference type="NCBI Taxonomy" id="537"/>
    <lineage>
        <taxon>Bacteria</taxon>
        <taxon>Pseudomonadati</taxon>
        <taxon>Pseudomonadota</taxon>
        <taxon>Betaproteobacteria</taxon>
        <taxon>Neisseriales</taxon>
        <taxon>Chitinibacteraceae</taxon>
        <taxon>Iodobacter</taxon>
    </lineage>
</organism>
<name>A0A7G3GEU7_9NEIS</name>